<keyword evidence="1" id="KW-1133">Transmembrane helix</keyword>
<keyword evidence="3" id="KW-1185">Reference proteome</keyword>
<dbReference type="RefSeq" id="WP_086908141.1">
    <property type="nucleotide sequence ID" value="NZ_CP021324.1"/>
</dbReference>
<accession>A0A2Z2HMG3</accession>
<reference evidence="2 3" key="1">
    <citation type="journal article" date="2017" name="Environ. Microbiol.">
        <title>Genome and epigenome of a novel marine Thaumarchaeota strain suggest viral infection, phosphorothioation DNA modification and multiple restriction systems.</title>
        <authorList>
            <person name="Ahlgren N.A."/>
            <person name="Chen Y."/>
            <person name="Needham D.M."/>
            <person name="Parada A.E."/>
            <person name="Sachdeva R."/>
            <person name="Trinh V."/>
            <person name="Chen T."/>
            <person name="Fuhrman J.A."/>
        </authorList>
    </citation>
    <scope>NUCLEOTIDE SEQUENCE [LARGE SCALE GENOMIC DNA]</scope>
    <source>
        <strain evidence="2 3">SPOT01</strain>
    </source>
</reference>
<evidence type="ECO:0000256" key="1">
    <source>
        <dbReference type="SAM" id="Phobius"/>
    </source>
</evidence>
<feature type="transmembrane region" description="Helical" evidence="1">
    <location>
        <begin position="5"/>
        <end position="24"/>
    </location>
</feature>
<dbReference type="AlphaFoldDB" id="A0A2Z2HMG3"/>
<dbReference type="OrthoDB" id="11967at2157"/>
<organism evidence="2 3">
    <name type="scientific">Candidatus Nitrosomarinus catalinensis</name>
    <dbReference type="NCBI Taxonomy" id="1898749"/>
    <lineage>
        <taxon>Archaea</taxon>
        <taxon>Nitrososphaerota</taxon>
        <taxon>Nitrososphaeria</taxon>
        <taxon>Nitrosopumilales</taxon>
        <taxon>Nitrosopumilaceae</taxon>
        <taxon>Candidatus Nitrosomarinus</taxon>
    </lineage>
</organism>
<protein>
    <recommendedName>
        <fullName evidence="4">Emp24/gp25L/p24 family/GOLD</fullName>
    </recommendedName>
</protein>
<proteinExistence type="predicted"/>
<evidence type="ECO:0000313" key="3">
    <source>
        <dbReference type="Proteomes" id="UP000249949"/>
    </source>
</evidence>
<dbReference type="EMBL" id="CP021324">
    <property type="protein sequence ID" value="ARS65133.1"/>
    <property type="molecule type" value="Genomic_DNA"/>
</dbReference>
<gene>
    <name evidence="2" type="ORF">NMSP_1533</name>
</gene>
<sequence>MKVSAFKIGFVLVVIGMIWVSVIFNETEKNHDSIILKKSSSMESKLKFTGEDIGYYKVYMPEFTKENVFVQILDKNLNIIQEQKINTKFSVGYFDFDKDGIYTMKVSNISENSINLQTEFGNTHSDNMIAPGIMILLGSLIIMLISYLKIKNYNIEHPDENIS</sequence>
<name>A0A2Z2HMG3_9ARCH</name>
<keyword evidence="1" id="KW-0472">Membrane</keyword>
<evidence type="ECO:0008006" key="4">
    <source>
        <dbReference type="Google" id="ProtNLM"/>
    </source>
</evidence>
<keyword evidence="1" id="KW-0812">Transmembrane</keyword>
<feature type="transmembrane region" description="Helical" evidence="1">
    <location>
        <begin position="128"/>
        <end position="148"/>
    </location>
</feature>
<dbReference type="KEGG" id="nct:NMSP_1533"/>
<dbReference type="Proteomes" id="UP000249949">
    <property type="component" value="Chromosome"/>
</dbReference>
<evidence type="ECO:0000313" key="2">
    <source>
        <dbReference type="EMBL" id="ARS65133.1"/>
    </source>
</evidence>
<dbReference type="GeneID" id="32901981"/>